<dbReference type="GO" id="GO:0006406">
    <property type="term" value="P:mRNA export from nucleus"/>
    <property type="evidence" value="ECO:0007669"/>
    <property type="project" value="TreeGrafter"/>
</dbReference>
<dbReference type="PANTHER" id="PTHR12436:SF3">
    <property type="entry name" value="GERMINAL-CENTER ASSOCIATED NUCLEAR PROTEIN"/>
    <property type="match status" value="1"/>
</dbReference>
<dbReference type="Pfam" id="PF03399">
    <property type="entry name" value="SAC3_GANP"/>
    <property type="match status" value="1"/>
</dbReference>
<dbReference type="OrthoDB" id="264795at2759"/>
<feature type="region of interest" description="Disordered" evidence="1">
    <location>
        <begin position="927"/>
        <end position="1000"/>
    </location>
</feature>
<proteinExistence type="predicted"/>
<dbReference type="RefSeq" id="XP_018036024.1">
    <property type="nucleotide sequence ID" value="XM_018178419.1"/>
</dbReference>
<evidence type="ECO:0000256" key="1">
    <source>
        <dbReference type="SAM" id="MobiDB-lite"/>
    </source>
</evidence>
<gene>
    <name evidence="3" type="ORF">CC84DRAFT_1164131</name>
</gene>
<dbReference type="GeneID" id="28761905"/>
<feature type="compositionally biased region" description="Gly residues" evidence="1">
    <location>
        <begin position="1"/>
        <end position="25"/>
    </location>
</feature>
<feature type="compositionally biased region" description="Gly residues" evidence="1">
    <location>
        <begin position="54"/>
        <end position="68"/>
    </location>
</feature>
<feature type="compositionally biased region" description="Acidic residues" evidence="1">
    <location>
        <begin position="1256"/>
        <end position="1311"/>
    </location>
</feature>
<dbReference type="GO" id="GO:0005737">
    <property type="term" value="C:cytoplasm"/>
    <property type="evidence" value="ECO:0007669"/>
    <property type="project" value="TreeGrafter"/>
</dbReference>
<feature type="region of interest" description="Disordered" evidence="1">
    <location>
        <begin position="1038"/>
        <end position="1118"/>
    </location>
</feature>
<feature type="compositionally biased region" description="Polar residues" evidence="1">
    <location>
        <begin position="1063"/>
        <end position="1073"/>
    </location>
</feature>
<dbReference type="EMBL" id="KV441552">
    <property type="protein sequence ID" value="OAG05659.1"/>
    <property type="molecule type" value="Genomic_DNA"/>
</dbReference>
<feature type="compositionally biased region" description="Polar residues" evidence="1">
    <location>
        <begin position="93"/>
        <end position="105"/>
    </location>
</feature>
<dbReference type="GO" id="GO:0070390">
    <property type="term" value="C:transcription export complex 2"/>
    <property type="evidence" value="ECO:0007669"/>
    <property type="project" value="TreeGrafter"/>
</dbReference>
<sequence>MTGGRGRGRGNGGFRGATRGRGGFNNGTHTPNKSNGLDALTGGTVARRDNGRGNSSGAGKSGRGGSSNAGGAKKAQEQTPEPDGYTGIRYSPTHANNKDPLNSTPYKRHEYELRFAYLKHAQAFKKQEQIAKGQMDPDGQMDMSQSVDKHGLCEDLCPEYERVRRIVQNDVAAPEYSKETAHGPRLQREVDEGRMIAAHHRSSAGEDLTLMSDLRTPAALRRSMEAMINRLKEDSFEYLDGWIWDRSRAVRVELSKNYRRREDTESFLACYEMCIRFHLLSMHQMLRRSEGVQYDRQTDWDQLAASCNQIKELWDKIKVYEPEDGKTPCPLEASRVAEIHAYNIILGLKERDHREEIRRHPKVRVAQALVRAAQDTKNYTTFWRMVRSSQVSYLMACAAATRFMSIRSDTLEAMVKAYMVHKQKVDDWTLEKLVDIFGFDDVEQVRTFCKAYEGEFDLNAQGATYLRPETITMRKDPFGKDHFFSQKYVESKRGGRNLAAVLFGYNLPRAGQEGLLEPISNQDEDSLFIPESRTSSAVSNPFAAAAAAARTSAQPSTMFPSGIQPGLFDASKNSVKFAPTPSAAPSTTPANPFAGVAAKLNVSGQPTIPAAGFQTTSTGFPAPATTASQGLSAKASAFTPSANGNPFAFLGGQKAPDAPTASNGAGTSVPGASIFSTSTAPSNTFTGFTMLGSIQPTPSPAPTNGLPTFAASSAPSASSTGLGAPTAGLSFAKPAETAPPLVTEDEQRKKAQEEQRKADEARQKAQEEEQRKAQEEQRRAAEEERRRAEEEQRRKVQEEQAKARVAEQQRRAREEKERERLRAQQEAARQAEAQRKQALEALATNLFDDPRDGMMKQFLENMVENLVKDTQAALLREQQARDRARADEMWQRKRLTLARAAFYRWAYQVNKKKSRAEARQIRDRRRKLKTQLEAAKSSAASSAASPPAQEVQVVAKVPIDQPVTPRPSGLNNGVSRRTQPTQPRAQRNQQNDESSPQPIRDFSKSYYEARAQINERRVTVDRTETDYFRLRAMGIDPNKLRKRSHDSSDEEDAPKADNKRARTSSSSAGQQAPVNFRKSLPPPTTDEERLARFRAIKESNAKHNRGHTPSRSVDFNSSRMSTSFNASMTSQIIQRARESLARSPSQLSSTPDRGTPGLPADKPAYWARASRFVPQHLYGQPEAIRAYRAQVAPRTSSVPDAVGTSQSQSLAKGGDVARVLSVSPGFLSSPITSQQSYFPAQQPQSQSLVVEDEAVLLADDADGEEDAGFDDYGEDGVDEEGEFYSEDDEEEGEGGEYSEDDGDEDEDEDAEQCAQKPGGTEDDAIELSD</sequence>
<feature type="region of interest" description="Disordered" evidence="1">
    <location>
        <begin position="1136"/>
        <end position="1160"/>
    </location>
</feature>
<feature type="compositionally biased region" description="Acidic residues" evidence="1">
    <location>
        <begin position="1320"/>
        <end position="1329"/>
    </location>
</feature>
<evidence type="ECO:0000313" key="3">
    <source>
        <dbReference type="EMBL" id="OAG05659.1"/>
    </source>
</evidence>
<feature type="compositionally biased region" description="Basic and acidic residues" evidence="1">
    <location>
        <begin position="1086"/>
        <end position="1101"/>
    </location>
</feature>
<feature type="region of interest" description="Disordered" evidence="1">
    <location>
        <begin position="693"/>
        <end position="832"/>
    </location>
</feature>
<evidence type="ECO:0000313" key="4">
    <source>
        <dbReference type="Proteomes" id="UP000077069"/>
    </source>
</evidence>
<feature type="compositionally biased region" description="Basic and acidic residues" evidence="1">
    <location>
        <begin position="745"/>
        <end position="823"/>
    </location>
</feature>
<dbReference type="STRING" id="1460663.A0A177CFP7"/>
<feature type="domain" description="SAC3/GANP/THP3 conserved" evidence="2">
    <location>
        <begin position="156"/>
        <end position="455"/>
    </location>
</feature>
<organism evidence="3 4">
    <name type="scientific">Paraphaeosphaeria sporulosa</name>
    <dbReference type="NCBI Taxonomy" id="1460663"/>
    <lineage>
        <taxon>Eukaryota</taxon>
        <taxon>Fungi</taxon>
        <taxon>Dikarya</taxon>
        <taxon>Ascomycota</taxon>
        <taxon>Pezizomycotina</taxon>
        <taxon>Dothideomycetes</taxon>
        <taxon>Pleosporomycetidae</taxon>
        <taxon>Pleosporales</taxon>
        <taxon>Massarineae</taxon>
        <taxon>Didymosphaeriaceae</taxon>
        <taxon>Paraphaeosphaeria</taxon>
    </lineage>
</organism>
<dbReference type="InterPro" id="IPR045107">
    <property type="entry name" value="SAC3/GANP/THP3"/>
</dbReference>
<reference evidence="3 4" key="1">
    <citation type="submission" date="2016-05" db="EMBL/GenBank/DDBJ databases">
        <title>Comparative analysis of secretome profiles of manganese(II)-oxidizing ascomycete fungi.</title>
        <authorList>
            <consortium name="DOE Joint Genome Institute"/>
            <person name="Zeiner C.A."/>
            <person name="Purvine S.O."/>
            <person name="Zink E.M."/>
            <person name="Wu S."/>
            <person name="Pasa-Tolic L."/>
            <person name="Chaput D.L."/>
            <person name="Haridas S."/>
            <person name="Grigoriev I.V."/>
            <person name="Santelli C.M."/>
            <person name="Hansel C.M."/>
        </authorList>
    </citation>
    <scope>NUCLEOTIDE SEQUENCE [LARGE SCALE GENOMIC DNA]</scope>
    <source>
        <strain evidence="3 4">AP3s5-JAC2a</strain>
    </source>
</reference>
<feature type="compositionally biased region" description="Low complexity" evidence="1">
    <location>
        <begin position="976"/>
        <end position="991"/>
    </location>
</feature>
<name>A0A177CFP7_9PLEO</name>
<feature type="region of interest" description="Disordered" evidence="1">
    <location>
        <begin position="1256"/>
        <end position="1329"/>
    </location>
</feature>
<feature type="compositionally biased region" description="Low complexity" evidence="1">
    <location>
        <begin position="706"/>
        <end position="724"/>
    </location>
</feature>
<dbReference type="Gene3D" id="1.25.40.990">
    <property type="match status" value="1"/>
</dbReference>
<dbReference type="InParanoid" id="A0A177CFP7"/>
<dbReference type="InterPro" id="IPR005062">
    <property type="entry name" value="SAC3/GANP/THP3_conserved"/>
</dbReference>
<dbReference type="Proteomes" id="UP000077069">
    <property type="component" value="Unassembled WGS sequence"/>
</dbReference>
<feature type="compositionally biased region" description="Low complexity" evidence="1">
    <location>
        <begin position="934"/>
        <end position="948"/>
    </location>
</feature>
<evidence type="ECO:0000259" key="2">
    <source>
        <dbReference type="Pfam" id="PF03399"/>
    </source>
</evidence>
<accession>A0A177CFP7</accession>
<feature type="compositionally biased region" description="Polar residues" evidence="1">
    <location>
        <begin position="1109"/>
        <end position="1118"/>
    </location>
</feature>
<keyword evidence="4" id="KW-1185">Reference proteome</keyword>
<dbReference type="PANTHER" id="PTHR12436">
    <property type="entry name" value="80 KDA MCM3-ASSOCIATED PROTEIN"/>
    <property type="match status" value="1"/>
</dbReference>
<protein>
    <recommendedName>
        <fullName evidence="2">SAC3/GANP/THP3 conserved domain-containing protein</fullName>
    </recommendedName>
</protein>
<feature type="compositionally biased region" description="Polar residues" evidence="1">
    <location>
        <begin position="1142"/>
        <end position="1152"/>
    </location>
</feature>
<feature type="region of interest" description="Disordered" evidence="1">
    <location>
        <begin position="1"/>
        <end position="105"/>
    </location>
</feature>